<reference evidence="5" key="1">
    <citation type="submission" date="2018-05" db="EMBL/GenBank/DDBJ databases">
        <authorList>
            <person name="Lanie J.A."/>
            <person name="Ng W.-L."/>
            <person name="Kazmierczak K.M."/>
            <person name="Andrzejewski T.M."/>
            <person name="Davidsen T.M."/>
            <person name="Wayne K.J."/>
            <person name="Tettelin H."/>
            <person name="Glass J.I."/>
            <person name="Rusch D."/>
            <person name="Podicherti R."/>
            <person name="Tsui H.-C.T."/>
            <person name="Winkler M.E."/>
        </authorList>
    </citation>
    <scope>NUCLEOTIDE SEQUENCE</scope>
</reference>
<dbReference type="EMBL" id="UINC01213167">
    <property type="protein sequence ID" value="SVE37818.1"/>
    <property type="molecule type" value="Genomic_DNA"/>
</dbReference>
<evidence type="ECO:0000259" key="4">
    <source>
        <dbReference type="Pfam" id="PF00291"/>
    </source>
</evidence>
<feature type="domain" description="Tryptophan synthase beta chain-like PALP" evidence="4">
    <location>
        <begin position="23"/>
        <end position="184"/>
    </location>
</feature>
<proteinExistence type="inferred from homology"/>
<name>A0A383D1Q6_9ZZZZ</name>
<evidence type="ECO:0000313" key="5">
    <source>
        <dbReference type="EMBL" id="SVE37818.1"/>
    </source>
</evidence>
<gene>
    <name evidence="5" type="ORF">METZ01_LOCUS490672</name>
</gene>
<evidence type="ECO:0000256" key="3">
    <source>
        <dbReference type="ARBA" id="ARBA00022898"/>
    </source>
</evidence>
<evidence type="ECO:0000256" key="2">
    <source>
        <dbReference type="ARBA" id="ARBA00008639"/>
    </source>
</evidence>
<dbReference type="GO" id="GO:0019148">
    <property type="term" value="F:D-cysteine desulfhydrase activity"/>
    <property type="evidence" value="ECO:0007669"/>
    <property type="project" value="TreeGrafter"/>
</dbReference>
<dbReference type="PANTHER" id="PTHR43780">
    <property type="entry name" value="1-AMINOCYCLOPROPANE-1-CARBOXYLATE DEAMINASE-RELATED"/>
    <property type="match status" value="1"/>
</dbReference>
<organism evidence="5">
    <name type="scientific">marine metagenome</name>
    <dbReference type="NCBI Taxonomy" id="408172"/>
    <lineage>
        <taxon>unclassified sequences</taxon>
        <taxon>metagenomes</taxon>
        <taxon>ecological metagenomes</taxon>
    </lineage>
</organism>
<comment type="similarity">
    <text evidence="2">Belongs to the ACC deaminase/D-cysteine desulfhydrase family.</text>
</comment>
<accession>A0A383D1Q6</accession>
<dbReference type="AlphaFoldDB" id="A0A383D1Q6"/>
<evidence type="ECO:0000256" key="1">
    <source>
        <dbReference type="ARBA" id="ARBA00001933"/>
    </source>
</evidence>
<dbReference type="PANTHER" id="PTHR43780:SF2">
    <property type="entry name" value="1-AMINOCYCLOPROPANE-1-CARBOXYLATE DEAMINASE-RELATED"/>
    <property type="match status" value="1"/>
</dbReference>
<comment type="cofactor">
    <cofactor evidence="1">
        <name>pyridoxal 5'-phosphate</name>
        <dbReference type="ChEBI" id="CHEBI:597326"/>
    </cofactor>
</comment>
<feature type="non-terminal residue" evidence="5">
    <location>
        <position position="186"/>
    </location>
</feature>
<dbReference type="Pfam" id="PF00291">
    <property type="entry name" value="PALP"/>
    <property type="match status" value="1"/>
</dbReference>
<dbReference type="Gene3D" id="3.40.50.1100">
    <property type="match status" value="1"/>
</dbReference>
<dbReference type="InterPro" id="IPR036052">
    <property type="entry name" value="TrpB-like_PALP_sf"/>
</dbReference>
<protein>
    <recommendedName>
        <fullName evidence="4">Tryptophan synthase beta chain-like PALP domain-containing protein</fullName>
    </recommendedName>
</protein>
<dbReference type="InterPro" id="IPR027278">
    <property type="entry name" value="ACCD_DCysDesulf"/>
</dbReference>
<dbReference type="SUPFAM" id="SSF53686">
    <property type="entry name" value="Tryptophan synthase beta subunit-like PLP-dependent enzymes"/>
    <property type="match status" value="1"/>
</dbReference>
<sequence>MRRRVWQLAGLGDGIMIDRATVKLAHLPTPLAPLEGLSRDLGVQLWIKRDDLTGLAFGGNKTRKLEYLVADAISRGADTLITTGAPQSNHCRQTAAAAATQGLSAVLVLGGAGVDAMRGNRLLDGLLGAEVVNIGDEDRATALERVANELRAKGRKPYVIPLGGSNALGVTAYRVAIHELRDQMEE</sequence>
<dbReference type="InterPro" id="IPR001926">
    <property type="entry name" value="TrpB-like_PALP"/>
</dbReference>
<keyword evidence="3" id="KW-0663">Pyridoxal phosphate</keyword>